<gene>
    <name evidence="2" type="ORF">GCM10007301_25140</name>
</gene>
<feature type="signal peptide" evidence="1">
    <location>
        <begin position="1"/>
        <end position="23"/>
    </location>
</feature>
<evidence type="ECO:0000256" key="1">
    <source>
        <dbReference type="SAM" id="SignalP"/>
    </source>
</evidence>
<keyword evidence="1" id="KW-0732">Signal</keyword>
<dbReference type="Proteomes" id="UP000606044">
    <property type="component" value="Unassembled WGS sequence"/>
</dbReference>
<accession>A0A917BZE3</accession>
<feature type="chain" id="PRO_5036675489" evidence="1">
    <location>
        <begin position="24"/>
        <end position="115"/>
    </location>
</feature>
<keyword evidence="3" id="KW-1185">Reference proteome</keyword>
<dbReference type="EMBL" id="BMCT01000003">
    <property type="protein sequence ID" value="GGF64291.1"/>
    <property type="molecule type" value="Genomic_DNA"/>
</dbReference>
<name>A0A917BZE3_9HYPH</name>
<evidence type="ECO:0000313" key="2">
    <source>
        <dbReference type="EMBL" id="GGF64291.1"/>
    </source>
</evidence>
<sequence length="115" mass="11834">MRKFVLASFAALSLAAVAAPASAMPLITAVDTGVAGAGVTAPVVPVAEGCGWGRWRGPWGHCRDTPYVGPLPGGGYQPGPPVIMGNGCPPGYWRGPWGHCRDTPYHGRLPGGGWQ</sequence>
<dbReference type="RefSeq" id="WP_188579008.1">
    <property type="nucleotide sequence ID" value="NZ_BMCT01000003.1"/>
</dbReference>
<comment type="caution">
    <text evidence="2">The sequence shown here is derived from an EMBL/GenBank/DDBJ whole genome shotgun (WGS) entry which is preliminary data.</text>
</comment>
<reference evidence="2" key="2">
    <citation type="submission" date="2020-09" db="EMBL/GenBank/DDBJ databases">
        <authorList>
            <person name="Sun Q."/>
            <person name="Sedlacek I."/>
        </authorList>
    </citation>
    <scope>NUCLEOTIDE SEQUENCE</scope>
    <source>
        <strain evidence="2">CCM 7897</strain>
    </source>
</reference>
<dbReference type="NCBIfam" id="NF047412">
    <property type="entry name" value="sig_GCG_CRPN_rpt"/>
    <property type="match status" value="1"/>
</dbReference>
<dbReference type="InterPro" id="IPR058110">
    <property type="entry name" value="GCG_CRPN_dom"/>
</dbReference>
<organism evidence="2 3">
    <name type="scientific">Azorhizobium oxalatiphilum</name>
    <dbReference type="NCBI Taxonomy" id="980631"/>
    <lineage>
        <taxon>Bacteria</taxon>
        <taxon>Pseudomonadati</taxon>
        <taxon>Pseudomonadota</taxon>
        <taxon>Alphaproteobacteria</taxon>
        <taxon>Hyphomicrobiales</taxon>
        <taxon>Xanthobacteraceae</taxon>
        <taxon>Azorhizobium</taxon>
    </lineage>
</organism>
<evidence type="ECO:0000313" key="3">
    <source>
        <dbReference type="Proteomes" id="UP000606044"/>
    </source>
</evidence>
<reference evidence="2" key="1">
    <citation type="journal article" date="2014" name="Int. J. Syst. Evol. Microbiol.">
        <title>Complete genome sequence of Corynebacterium casei LMG S-19264T (=DSM 44701T), isolated from a smear-ripened cheese.</title>
        <authorList>
            <consortium name="US DOE Joint Genome Institute (JGI-PGF)"/>
            <person name="Walter F."/>
            <person name="Albersmeier A."/>
            <person name="Kalinowski J."/>
            <person name="Ruckert C."/>
        </authorList>
    </citation>
    <scope>NUCLEOTIDE SEQUENCE</scope>
    <source>
        <strain evidence="2">CCM 7897</strain>
    </source>
</reference>
<protein>
    <submittedName>
        <fullName evidence="2">Uncharacterized protein</fullName>
    </submittedName>
</protein>
<dbReference type="AlphaFoldDB" id="A0A917BZE3"/>
<proteinExistence type="predicted"/>